<dbReference type="PANTHER" id="PTHR30055:SF234">
    <property type="entry name" value="HTH-TYPE TRANSCRIPTIONAL REGULATOR BETI"/>
    <property type="match status" value="1"/>
</dbReference>
<dbReference type="SUPFAM" id="SSF48498">
    <property type="entry name" value="Tetracyclin repressor-like, C-terminal domain"/>
    <property type="match status" value="1"/>
</dbReference>
<feature type="domain" description="HTH tetR-type" evidence="5">
    <location>
        <begin position="6"/>
        <end position="65"/>
    </location>
</feature>
<dbReference type="SUPFAM" id="SSF46689">
    <property type="entry name" value="Homeodomain-like"/>
    <property type="match status" value="1"/>
</dbReference>
<dbReference type="Pfam" id="PF00440">
    <property type="entry name" value="TetR_N"/>
    <property type="match status" value="1"/>
</dbReference>
<organism evidence="6">
    <name type="scientific">uncultured Thermomicrobiales bacterium</name>
    <dbReference type="NCBI Taxonomy" id="1645740"/>
    <lineage>
        <taxon>Bacteria</taxon>
        <taxon>Pseudomonadati</taxon>
        <taxon>Thermomicrobiota</taxon>
        <taxon>Thermomicrobia</taxon>
        <taxon>Thermomicrobiales</taxon>
        <taxon>environmental samples</taxon>
    </lineage>
</organism>
<proteinExistence type="predicted"/>
<name>A0A6J4V8V9_9BACT</name>
<keyword evidence="2 4" id="KW-0238">DNA-binding</keyword>
<dbReference type="GO" id="GO:0003700">
    <property type="term" value="F:DNA-binding transcription factor activity"/>
    <property type="evidence" value="ECO:0007669"/>
    <property type="project" value="TreeGrafter"/>
</dbReference>
<evidence type="ECO:0000256" key="2">
    <source>
        <dbReference type="ARBA" id="ARBA00023125"/>
    </source>
</evidence>
<evidence type="ECO:0000259" key="5">
    <source>
        <dbReference type="PROSITE" id="PS50977"/>
    </source>
</evidence>
<evidence type="ECO:0000256" key="3">
    <source>
        <dbReference type="ARBA" id="ARBA00023163"/>
    </source>
</evidence>
<feature type="DNA-binding region" description="H-T-H motif" evidence="4">
    <location>
        <begin position="28"/>
        <end position="47"/>
    </location>
</feature>
<evidence type="ECO:0000256" key="1">
    <source>
        <dbReference type="ARBA" id="ARBA00023015"/>
    </source>
</evidence>
<reference evidence="6" key="1">
    <citation type="submission" date="2020-02" db="EMBL/GenBank/DDBJ databases">
        <authorList>
            <person name="Meier V. D."/>
        </authorList>
    </citation>
    <scope>NUCLEOTIDE SEQUENCE</scope>
    <source>
        <strain evidence="6">AVDCRST_MAG19</strain>
    </source>
</reference>
<dbReference type="InterPro" id="IPR036271">
    <property type="entry name" value="Tet_transcr_reg_TetR-rel_C_sf"/>
</dbReference>
<evidence type="ECO:0000313" key="6">
    <source>
        <dbReference type="EMBL" id="CAA9571521.1"/>
    </source>
</evidence>
<dbReference type="Gene3D" id="1.10.357.10">
    <property type="entry name" value="Tetracycline Repressor, domain 2"/>
    <property type="match status" value="1"/>
</dbReference>
<keyword evidence="1" id="KW-0805">Transcription regulation</keyword>
<dbReference type="InterPro" id="IPR009057">
    <property type="entry name" value="Homeodomain-like_sf"/>
</dbReference>
<sequence>MRADARRNRERLMAAARDVFVDQGPDAPLDAIAAAAGVGIATLYRRFPDRRAVVRAVVLDVLGRAAEEARLALAEEPDAFQALARYLHRALDLRISAVMPALLDHVPPDDEEIASIRTRSWGLFQQLTDRAHAAGALRPDATFADIGMLLVRLAWPIPGPIPRDLDNRLAHRHLELLLGALRAGHVAPAAPLPGPALTVADLRAADGPEPPPGSPP</sequence>
<dbReference type="InterPro" id="IPR050109">
    <property type="entry name" value="HTH-type_TetR-like_transc_reg"/>
</dbReference>
<dbReference type="AlphaFoldDB" id="A0A6J4V8V9"/>
<dbReference type="GO" id="GO:0000976">
    <property type="term" value="F:transcription cis-regulatory region binding"/>
    <property type="evidence" value="ECO:0007669"/>
    <property type="project" value="TreeGrafter"/>
</dbReference>
<keyword evidence="3" id="KW-0804">Transcription</keyword>
<gene>
    <name evidence="6" type="ORF">AVDCRST_MAG19-2822</name>
</gene>
<dbReference type="PRINTS" id="PR00455">
    <property type="entry name" value="HTHTETR"/>
</dbReference>
<accession>A0A6J4V8V9</accession>
<protein>
    <submittedName>
        <fullName evidence="6">Transcriptional regulator, AcrR family</fullName>
    </submittedName>
</protein>
<dbReference type="InterPro" id="IPR001647">
    <property type="entry name" value="HTH_TetR"/>
</dbReference>
<dbReference type="PANTHER" id="PTHR30055">
    <property type="entry name" value="HTH-TYPE TRANSCRIPTIONAL REGULATOR RUTR"/>
    <property type="match status" value="1"/>
</dbReference>
<dbReference type="PROSITE" id="PS50977">
    <property type="entry name" value="HTH_TETR_2"/>
    <property type="match status" value="1"/>
</dbReference>
<dbReference type="EMBL" id="CADCWL010000144">
    <property type="protein sequence ID" value="CAA9571521.1"/>
    <property type="molecule type" value="Genomic_DNA"/>
</dbReference>
<evidence type="ECO:0000256" key="4">
    <source>
        <dbReference type="PROSITE-ProRule" id="PRU00335"/>
    </source>
</evidence>